<organism evidence="11 12">
    <name type="scientific">Labilibaculum filiforme</name>
    <dbReference type="NCBI Taxonomy" id="1940526"/>
    <lineage>
        <taxon>Bacteria</taxon>
        <taxon>Pseudomonadati</taxon>
        <taxon>Bacteroidota</taxon>
        <taxon>Bacteroidia</taxon>
        <taxon>Marinilabiliales</taxon>
        <taxon>Marinifilaceae</taxon>
        <taxon>Labilibaculum</taxon>
    </lineage>
</organism>
<dbReference type="PROSITE" id="PS50005">
    <property type="entry name" value="TPR"/>
    <property type="match status" value="3"/>
</dbReference>
<dbReference type="GO" id="GO:0000155">
    <property type="term" value="F:phosphorelay sensor kinase activity"/>
    <property type="evidence" value="ECO:0007669"/>
    <property type="project" value="InterPro"/>
</dbReference>
<keyword evidence="9" id="KW-1133">Transmembrane helix</keyword>
<evidence type="ECO:0000313" key="12">
    <source>
        <dbReference type="Proteomes" id="UP000233535"/>
    </source>
</evidence>
<dbReference type="AlphaFoldDB" id="A0A2N3HQX0"/>
<dbReference type="Pfam" id="PF00512">
    <property type="entry name" value="HisKA"/>
    <property type="match status" value="1"/>
</dbReference>
<keyword evidence="7" id="KW-0802">TPR repeat</keyword>
<dbReference type="Proteomes" id="UP000233535">
    <property type="component" value="Unassembled WGS sequence"/>
</dbReference>
<dbReference type="PROSITE" id="PS50109">
    <property type="entry name" value="HIS_KIN"/>
    <property type="match status" value="1"/>
</dbReference>
<evidence type="ECO:0000256" key="8">
    <source>
        <dbReference type="SAM" id="Coils"/>
    </source>
</evidence>
<dbReference type="RefSeq" id="WP_101263424.1">
    <property type="nucleotide sequence ID" value="NZ_MVDD01000026.1"/>
</dbReference>
<keyword evidence="6" id="KW-0902">Two-component regulatory system</keyword>
<dbReference type="SUPFAM" id="SSF55874">
    <property type="entry name" value="ATPase domain of HSP90 chaperone/DNA topoisomerase II/histidine kinase"/>
    <property type="match status" value="1"/>
</dbReference>
<dbReference type="InterPro" id="IPR050736">
    <property type="entry name" value="Sensor_HK_Regulatory"/>
</dbReference>
<feature type="coiled-coil region" evidence="8">
    <location>
        <begin position="352"/>
        <end position="390"/>
    </location>
</feature>
<dbReference type="InterPro" id="IPR005467">
    <property type="entry name" value="His_kinase_dom"/>
</dbReference>
<evidence type="ECO:0000256" key="9">
    <source>
        <dbReference type="SAM" id="Phobius"/>
    </source>
</evidence>
<name>A0A2N3HQX0_9BACT</name>
<dbReference type="CDD" id="cd00075">
    <property type="entry name" value="HATPase"/>
    <property type="match status" value="1"/>
</dbReference>
<gene>
    <name evidence="11" type="ORF">BZG02_19445</name>
</gene>
<protein>
    <recommendedName>
        <fullName evidence="2">histidine kinase</fullName>
        <ecNumber evidence="2">2.7.13.3</ecNumber>
    </recommendedName>
</protein>
<dbReference type="Pfam" id="PF13424">
    <property type="entry name" value="TPR_12"/>
    <property type="match status" value="3"/>
</dbReference>
<evidence type="ECO:0000256" key="2">
    <source>
        <dbReference type="ARBA" id="ARBA00012438"/>
    </source>
</evidence>
<dbReference type="SMART" id="SM00028">
    <property type="entry name" value="TPR"/>
    <property type="match status" value="7"/>
</dbReference>
<keyword evidence="4" id="KW-0808">Transferase</keyword>
<dbReference type="PRINTS" id="PR00344">
    <property type="entry name" value="BCTRLSENSOR"/>
</dbReference>
<dbReference type="SMART" id="SM00387">
    <property type="entry name" value="HATPase_c"/>
    <property type="match status" value="1"/>
</dbReference>
<evidence type="ECO:0000256" key="5">
    <source>
        <dbReference type="ARBA" id="ARBA00022777"/>
    </source>
</evidence>
<keyword evidence="5" id="KW-0418">Kinase</keyword>
<dbReference type="Pfam" id="PF13374">
    <property type="entry name" value="TPR_10"/>
    <property type="match status" value="1"/>
</dbReference>
<dbReference type="InterPro" id="IPR036097">
    <property type="entry name" value="HisK_dim/P_sf"/>
</dbReference>
<dbReference type="Gene3D" id="1.25.40.10">
    <property type="entry name" value="Tetratricopeptide repeat domain"/>
    <property type="match status" value="3"/>
</dbReference>
<sequence length="685" mass="78269">MKYYILLFFIFLSKVSLSQINVDSLEALLIEKQGLERVLVLNDLSHSYWNSNPVKGLNYAKEAYEIALEKESKIHIAKSLQNIGINYWAEGEVDEALKYFKKALPIFIELDDFRGYASVLSNLGVVYKTLSDYDNSLSYYIQSLEICEERNFITMKRKTLGNISLVYLALNNHDKALTYIQDAIALCEEEENDGIITAHYNTLGQIYEAKKDYINAQVYYKKALKQNIKNENHYGTTICLYNIGNAKFNLKEYAEAKKYFQESRAVSEKINDQIGVLYADKSIGLLYAIQKKNKEALHYYDKALSLAISLNSREQQLEIYKNYSNVFKSLENYEKALEYFELSSSIKDSIYNEKSSRQIAEMQTKYESVKKEKENELLRKASEIQQLALTKQTNLRNFVIVLLVLVILVVVILMNRNKIKHDTNVVLSQKNKLIEDQKSELVLKNEELIEKHKELKNLNAMKDKFFKIISHDLKGPFNCIIGFTELLKEDYTILNDEARVDMINDIDRSSQHAYELLSNLLTWAQTQTGEITINKIFINLKELVTTSVDLYGLNAPGKNIDIVVNVPDDLKLMVDKNTSMIVIGNIINNAIKFTPEGGLISINVIEKKNYINLHIVDTGVGMPPEILQKLFRIDENVSCKGTNNEKGTGLGLILCKEFIEKNGGCIDVNSNIGKGSEFIVTLPKS</sequence>
<feature type="coiled-coil region" evidence="8">
    <location>
        <begin position="431"/>
        <end position="458"/>
    </location>
</feature>
<evidence type="ECO:0000313" key="11">
    <source>
        <dbReference type="EMBL" id="PKQ60439.1"/>
    </source>
</evidence>
<feature type="repeat" description="TPR" evidence="7">
    <location>
        <begin position="117"/>
        <end position="150"/>
    </location>
</feature>
<dbReference type="EMBL" id="MVDD01000026">
    <property type="protein sequence ID" value="PKQ60439.1"/>
    <property type="molecule type" value="Genomic_DNA"/>
</dbReference>
<reference evidence="11 12" key="1">
    <citation type="journal article" date="2017" name="Front. Microbiol.">
        <title>Labilibaculum manganireducens gen. nov., sp. nov. and Labilibaculum filiforme sp. nov., Novel Bacteroidetes Isolated from Subsurface Sediments of the Baltic Sea.</title>
        <authorList>
            <person name="Vandieken V."/>
            <person name="Marshall I.P."/>
            <person name="Niemann H."/>
            <person name="Engelen B."/>
            <person name="Cypionka H."/>
        </authorList>
    </citation>
    <scope>NUCLEOTIDE SEQUENCE [LARGE SCALE GENOMIC DNA]</scope>
    <source>
        <strain evidence="11 12">59.16B</strain>
    </source>
</reference>
<dbReference type="InterPro" id="IPR036890">
    <property type="entry name" value="HATPase_C_sf"/>
</dbReference>
<dbReference type="InterPro" id="IPR003661">
    <property type="entry name" value="HisK_dim/P_dom"/>
</dbReference>
<evidence type="ECO:0000259" key="10">
    <source>
        <dbReference type="PROSITE" id="PS50109"/>
    </source>
</evidence>
<evidence type="ECO:0000256" key="7">
    <source>
        <dbReference type="PROSITE-ProRule" id="PRU00339"/>
    </source>
</evidence>
<evidence type="ECO:0000256" key="3">
    <source>
        <dbReference type="ARBA" id="ARBA00022553"/>
    </source>
</evidence>
<comment type="caution">
    <text evidence="11">The sequence shown here is derived from an EMBL/GenBank/DDBJ whole genome shotgun (WGS) entry which is preliminary data.</text>
</comment>
<keyword evidence="3" id="KW-0597">Phosphoprotein</keyword>
<keyword evidence="9" id="KW-0472">Membrane</keyword>
<accession>A0A2N3HQX0</accession>
<keyword evidence="12" id="KW-1185">Reference proteome</keyword>
<dbReference type="SMART" id="SM00388">
    <property type="entry name" value="HisKA"/>
    <property type="match status" value="1"/>
</dbReference>
<dbReference type="EC" id="2.7.13.3" evidence="2"/>
<dbReference type="OrthoDB" id="1116352at2"/>
<evidence type="ECO:0000256" key="1">
    <source>
        <dbReference type="ARBA" id="ARBA00000085"/>
    </source>
</evidence>
<keyword evidence="8" id="KW-0175">Coiled coil</keyword>
<evidence type="ECO:0000256" key="6">
    <source>
        <dbReference type="ARBA" id="ARBA00023012"/>
    </source>
</evidence>
<keyword evidence="9" id="KW-0812">Transmembrane</keyword>
<feature type="domain" description="Histidine kinase" evidence="10">
    <location>
        <begin position="468"/>
        <end position="685"/>
    </location>
</feature>
<feature type="repeat" description="TPR" evidence="7">
    <location>
        <begin position="197"/>
        <end position="230"/>
    </location>
</feature>
<comment type="catalytic activity">
    <reaction evidence="1">
        <text>ATP + protein L-histidine = ADP + protein N-phospho-L-histidine.</text>
        <dbReference type="EC" id="2.7.13.3"/>
    </reaction>
</comment>
<dbReference type="Gene3D" id="1.10.287.130">
    <property type="match status" value="1"/>
</dbReference>
<dbReference type="CDD" id="cd00082">
    <property type="entry name" value="HisKA"/>
    <property type="match status" value="1"/>
</dbReference>
<dbReference type="PANTHER" id="PTHR43711:SF31">
    <property type="entry name" value="HISTIDINE KINASE"/>
    <property type="match status" value="1"/>
</dbReference>
<dbReference type="Gene3D" id="3.30.565.10">
    <property type="entry name" value="Histidine kinase-like ATPase, C-terminal domain"/>
    <property type="match status" value="1"/>
</dbReference>
<dbReference type="InterPro" id="IPR003594">
    <property type="entry name" value="HATPase_dom"/>
</dbReference>
<dbReference type="InterPro" id="IPR004358">
    <property type="entry name" value="Sig_transdc_His_kin-like_C"/>
</dbReference>
<evidence type="ECO:0000256" key="4">
    <source>
        <dbReference type="ARBA" id="ARBA00022679"/>
    </source>
</evidence>
<feature type="transmembrane region" description="Helical" evidence="9">
    <location>
        <begin position="395"/>
        <end position="414"/>
    </location>
</feature>
<dbReference type="Pfam" id="PF02518">
    <property type="entry name" value="HATPase_c"/>
    <property type="match status" value="1"/>
</dbReference>
<dbReference type="SUPFAM" id="SSF48452">
    <property type="entry name" value="TPR-like"/>
    <property type="match status" value="2"/>
</dbReference>
<proteinExistence type="predicted"/>
<dbReference type="InterPro" id="IPR011990">
    <property type="entry name" value="TPR-like_helical_dom_sf"/>
</dbReference>
<feature type="repeat" description="TPR" evidence="7">
    <location>
        <begin position="77"/>
        <end position="110"/>
    </location>
</feature>
<dbReference type="PANTHER" id="PTHR43711">
    <property type="entry name" value="TWO-COMPONENT HISTIDINE KINASE"/>
    <property type="match status" value="1"/>
</dbReference>
<dbReference type="SUPFAM" id="SSF47384">
    <property type="entry name" value="Homodimeric domain of signal transducing histidine kinase"/>
    <property type="match status" value="1"/>
</dbReference>
<dbReference type="InterPro" id="IPR019734">
    <property type="entry name" value="TPR_rpt"/>
</dbReference>